<gene>
    <name evidence="2" type="ORF">PAXRUDRAFT_22679</name>
</gene>
<feature type="region of interest" description="Disordered" evidence="1">
    <location>
        <begin position="90"/>
        <end position="129"/>
    </location>
</feature>
<keyword evidence="3" id="KW-1185">Reference proteome</keyword>
<name>A0A0D0D4Y6_9AGAM</name>
<dbReference type="EMBL" id="KN831509">
    <property type="protein sequence ID" value="KIK71890.1"/>
    <property type="molecule type" value="Genomic_DNA"/>
</dbReference>
<accession>A0A0D0D4Y6</accession>
<protein>
    <submittedName>
        <fullName evidence="2">Uncharacterized protein</fullName>
    </submittedName>
</protein>
<organism evidence="2 3">
    <name type="scientific">Paxillus rubicundulus Ve08.2h10</name>
    <dbReference type="NCBI Taxonomy" id="930991"/>
    <lineage>
        <taxon>Eukaryota</taxon>
        <taxon>Fungi</taxon>
        <taxon>Dikarya</taxon>
        <taxon>Basidiomycota</taxon>
        <taxon>Agaricomycotina</taxon>
        <taxon>Agaricomycetes</taxon>
        <taxon>Agaricomycetidae</taxon>
        <taxon>Boletales</taxon>
        <taxon>Paxilineae</taxon>
        <taxon>Paxillaceae</taxon>
        <taxon>Paxillus</taxon>
    </lineage>
</organism>
<dbReference type="AlphaFoldDB" id="A0A0D0D4Y6"/>
<evidence type="ECO:0000256" key="1">
    <source>
        <dbReference type="SAM" id="MobiDB-lite"/>
    </source>
</evidence>
<reference evidence="2 3" key="1">
    <citation type="submission" date="2014-04" db="EMBL/GenBank/DDBJ databases">
        <authorList>
            <consortium name="DOE Joint Genome Institute"/>
            <person name="Kuo A."/>
            <person name="Kohler A."/>
            <person name="Jargeat P."/>
            <person name="Nagy L.G."/>
            <person name="Floudas D."/>
            <person name="Copeland A."/>
            <person name="Barry K.W."/>
            <person name="Cichocki N."/>
            <person name="Veneault-Fourrey C."/>
            <person name="LaButti K."/>
            <person name="Lindquist E.A."/>
            <person name="Lipzen A."/>
            <person name="Lundell T."/>
            <person name="Morin E."/>
            <person name="Murat C."/>
            <person name="Sun H."/>
            <person name="Tunlid A."/>
            <person name="Henrissat B."/>
            <person name="Grigoriev I.V."/>
            <person name="Hibbett D.S."/>
            <person name="Martin F."/>
            <person name="Nordberg H.P."/>
            <person name="Cantor M.N."/>
            <person name="Hua S.X."/>
        </authorList>
    </citation>
    <scope>NUCLEOTIDE SEQUENCE [LARGE SCALE GENOMIC DNA]</scope>
    <source>
        <strain evidence="2 3">Ve08.2h10</strain>
    </source>
</reference>
<reference evidence="3" key="2">
    <citation type="submission" date="2015-01" db="EMBL/GenBank/DDBJ databases">
        <title>Evolutionary Origins and Diversification of the Mycorrhizal Mutualists.</title>
        <authorList>
            <consortium name="DOE Joint Genome Institute"/>
            <consortium name="Mycorrhizal Genomics Consortium"/>
            <person name="Kohler A."/>
            <person name="Kuo A."/>
            <person name="Nagy L.G."/>
            <person name="Floudas D."/>
            <person name="Copeland A."/>
            <person name="Barry K.W."/>
            <person name="Cichocki N."/>
            <person name="Veneault-Fourrey C."/>
            <person name="LaButti K."/>
            <person name="Lindquist E.A."/>
            <person name="Lipzen A."/>
            <person name="Lundell T."/>
            <person name="Morin E."/>
            <person name="Murat C."/>
            <person name="Riley R."/>
            <person name="Ohm R."/>
            <person name="Sun H."/>
            <person name="Tunlid A."/>
            <person name="Henrissat B."/>
            <person name="Grigoriev I.V."/>
            <person name="Hibbett D.S."/>
            <person name="Martin F."/>
        </authorList>
    </citation>
    <scope>NUCLEOTIDE SEQUENCE [LARGE SCALE GENOMIC DNA]</scope>
    <source>
        <strain evidence="3">Ve08.2h10</strain>
    </source>
</reference>
<dbReference type="HOGENOM" id="CLU_1949514_0_0_1"/>
<dbReference type="InParanoid" id="A0A0D0D4Y6"/>
<evidence type="ECO:0000313" key="2">
    <source>
        <dbReference type="EMBL" id="KIK71890.1"/>
    </source>
</evidence>
<dbReference type="Proteomes" id="UP000054538">
    <property type="component" value="Unassembled WGS sequence"/>
</dbReference>
<sequence>MSISQKFHVEVKDIVTDEDRQGIAGIYWRDLPQYQLHFILKELPRPGSQHTNTTPIMTNKVLSDSCHINACPKSVDSVDMEAGVGGILVAGVERNDGDDDGNGMMDAKTDEESQDENSNGNHHNDSTRI</sequence>
<proteinExistence type="predicted"/>
<evidence type="ECO:0000313" key="3">
    <source>
        <dbReference type="Proteomes" id="UP000054538"/>
    </source>
</evidence>